<dbReference type="AlphaFoldDB" id="A0A6M8UER1"/>
<evidence type="ECO:0000259" key="2">
    <source>
        <dbReference type="PROSITE" id="PS51208"/>
    </source>
</evidence>
<dbReference type="Pfam" id="PF18883">
    <property type="entry name" value="AC_1"/>
    <property type="match status" value="1"/>
</dbReference>
<dbReference type="RefSeq" id="WP_173636060.1">
    <property type="nucleotide sequence ID" value="NZ_CP054212.1"/>
</dbReference>
<dbReference type="KEGG" id="pmak:PMPD1_4349"/>
<feature type="region of interest" description="Disordered" evidence="1">
    <location>
        <begin position="710"/>
        <end position="752"/>
    </location>
</feature>
<dbReference type="SMART" id="SM00869">
    <property type="entry name" value="Autotransporter"/>
    <property type="match status" value="1"/>
</dbReference>
<dbReference type="SUPFAM" id="SSF51126">
    <property type="entry name" value="Pectin lyase-like"/>
    <property type="match status" value="1"/>
</dbReference>
<name>A0A6M8UER1_9GAMM</name>
<dbReference type="CDD" id="cd01344">
    <property type="entry name" value="PL2_Passenger_AT"/>
    <property type="match status" value="1"/>
</dbReference>
<feature type="compositionally biased region" description="Pro residues" evidence="1">
    <location>
        <begin position="716"/>
        <end position="747"/>
    </location>
</feature>
<dbReference type="InterPro" id="IPR006315">
    <property type="entry name" value="OM_autotransptr_brl_dom"/>
</dbReference>
<dbReference type="PANTHER" id="PTHR12338:SF5">
    <property type="entry name" value="ANTIGEN 43-RELATED"/>
    <property type="match status" value="1"/>
</dbReference>
<dbReference type="InterPro" id="IPR050909">
    <property type="entry name" value="Bact_Autotransporter_VF"/>
</dbReference>
<dbReference type="Proteomes" id="UP000505325">
    <property type="component" value="Chromosome"/>
</dbReference>
<dbReference type="GO" id="GO:0019867">
    <property type="term" value="C:outer membrane"/>
    <property type="evidence" value="ECO:0007669"/>
    <property type="project" value="InterPro"/>
</dbReference>
<proteinExistence type="predicted"/>
<dbReference type="InterPro" id="IPR036709">
    <property type="entry name" value="Autotransporte_beta_dom_sf"/>
</dbReference>
<evidence type="ECO:0000313" key="3">
    <source>
        <dbReference type="EMBL" id="QKJ89248.1"/>
    </source>
</evidence>
<dbReference type="InterPro" id="IPR005546">
    <property type="entry name" value="Autotransporte_beta"/>
</dbReference>
<reference evidence="3 4" key="1">
    <citation type="submission" date="2020-06" db="EMBL/GenBank/DDBJ databases">
        <title>Genome sequence of Paramixta manurensis strain PD-1.</title>
        <authorList>
            <person name="Lee C.W."/>
            <person name="Kim J."/>
        </authorList>
    </citation>
    <scope>NUCLEOTIDE SEQUENCE [LARGE SCALE GENOMIC DNA]</scope>
    <source>
        <strain evidence="3 4">PD-1</strain>
    </source>
</reference>
<dbReference type="SUPFAM" id="SSF103515">
    <property type="entry name" value="Autotransporter"/>
    <property type="match status" value="1"/>
</dbReference>
<gene>
    <name evidence="3" type="ORF">PMPD1_4349</name>
</gene>
<dbReference type="InterPro" id="IPR012332">
    <property type="entry name" value="Autotransporter_pectin_lyase_C"/>
</dbReference>
<keyword evidence="4" id="KW-1185">Reference proteome</keyword>
<dbReference type="NCBIfam" id="TIGR01414">
    <property type="entry name" value="autotrans_barl"/>
    <property type="match status" value="1"/>
</dbReference>
<feature type="domain" description="Autotransporter" evidence="2">
    <location>
        <begin position="788"/>
        <end position="1071"/>
    </location>
</feature>
<dbReference type="InterPro" id="IPR011050">
    <property type="entry name" value="Pectin_lyase_fold/virulence"/>
</dbReference>
<dbReference type="EMBL" id="CP054212">
    <property type="protein sequence ID" value="QKJ89248.1"/>
    <property type="molecule type" value="Genomic_DNA"/>
</dbReference>
<evidence type="ECO:0000313" key="4">
    <source>
        <dbReference type="Proteomes" id="UP000505325"/>
    </source>
</evidence>
<dbReference type="Gene3D" id="2.40.128.130">
    <property type="entry name" value="Autotransporter beta-domain"/>
    <property type="match status" value="1"/>
</dbReference>
<dbReference type="PANTHER" id="PTHR12338">
    <property type="entry name" value="AUTOTRANSPORTER"/>
    <property type="match status" value="1"/>
</dbReference>
<evidence type="ECO:0000256" key="1">
    <source>
        <dbReference type="SAM" id="MobiDB-lite"/>
    </source>
</evidence>
<protein>
    <submittedName>
        <fullName evidence="3">Autotransporter outer membrane beta-barrel domain-containing protein</fullName>
    </submittedName>
</protein>
<sequence length="1071" mass="113300">MSISYLRFFSIRHGDIGKAFLLASLIPFSVSASSPWYESGGNRVEVDREYRNESDDKGDHPLYSSGEGSELVVNSPLEFNSVAGGTAAAVAENNGTLTLNGATLKTDAASAEAIKANTGNVNARDVTISTKGGSSHGIIANGSSVLDIKNGKMELSGSGSHGISLADSSVLSAENVQIIINSPSISSGITLSSDEAKIRLDQTRISIGGNSTNYAINQNRGELIGDNLTITASGEAHGINIGGWGEAKTTLSNSSINVANGSALLIRNAVVQLDNVSVSSGGDFSYALNVNGNSTVSVDRGNYTTRGDNADAVWLARNDTSISINDAALTTYGESSHALNAQFGSAVVTDSMLSTSGAGSYGLYTENTAEGRGLSIITSGVQGVGAFSARGGSLSLADSRITTNGNFGYGIVSYPESNVTATGVTVTTNGDNAAALFTRVGSTSLTNSQLSSEGASPGLLANGYSATLKNEVQFDNVVLSSKQQEAIQASGTTLILDASNGSRISGGNGHLLNVFTGEDATNRYSSHVELNATNGVVLLGDVYVDEDSFGSVALRDNSRLTGVVQGADIAVDSTSSWQLTGSSSVSQLVNEGRVAFNPGVTSDTLTVKGNYQGNNGTLVFNSVLEVGNVAINKLIVDGDTSGSTKVIVNNAGGSGAKTIDGIELVHVGGASNGEFVQQGRIVAGAYEYKLGRGEDANANHWYLKNWEPEQEEDLPIPTPDPEPKPIPDPQPNPEPTPAPTPTPASKPKPPETLRSEVAGYVLNSEAAAKLFNIGLHDRLASRDLTPAAKQHETSLWLRQTGGHHRSWVGSTLATQSNRYVTQLGGDIMQWQGPAGQLHLGAMFGYGRQTSNITSSRTHIGTKSEVSGYSTGLYATWFDRQAEDNTGLWLDGWLQYNWFHSSVTGEVLATEKYHTQGISASLEGGYAQKVFERVGQNKRTYGFYLEPHAQVIWNGLKTVRKTEQNGTKIISDARSLQSRVGVRGWVQESKHPGETDLRPYLELNWLHESEPYSVKMNQVRVEQHGGRNMGELKAGVEGNVNNHFHLNGNVVMQKGLNRYQDVGVMLGAKYTF</sequence>
<dbReference type="Gene3D" id="2.160.20.20">
    <property type="match status" value="2"/>
</dbReference>
<organism evidence="3 4">
    <name type="scientific">Paramixta manurensis</name>
    <dbReference type="NCBI Taxonomy" id="2740817"/>
    <lineage>
        <taxon>Bacteria</taxon>
        <taxon>Pseudomonadati</taxon>
        <taxon>Pseudomonadota</taxon>
        <taxon>Gammaproteobacteria</taxon>
        <taxon>Enterobacterales</taxon>
        <taxon>Erwiniaceae</taxon>
        <taxon>Paramixta</taxon>
    </lineage>
</organism>
<dbReference type="PROSITE" id="PS51208">
    <property type="entry name" value="AUTOTRANSPORTER"/>
    <property type="match status" value="1"/>
</dbReference>
<accession>A0A6M8UER1</accession>
<dbReference type="InterPro" id="IPR043990">
    <property type="entry name" value="AC_1"/>
</dbReference>